<dbReference type="Proteomes" id="UP000198984">
    <property type="component" value="Unassembled WGS sequence"/>
</dbReference>
<dbReference type="RefSeq" id="WP_089906256.1">
    <property type="nucleotide sequence ID" value="NZ_FOBB01000001.1"/>
</dbReference>
<protein>
    <recommendedName>
        <fullName evidence="1">DUF5689 domain-containing protein</fullName>
    </recommendedName>
</protein>
<evidence type="ECO:0000259" key="1">
    <source>
        <dbReference type="Pfam" id="PF18942"/>
    </source>
</evidence>
<name>A0A1H7GU56_9BACT</name>
<dbReference type="OrthoDB" id="1111074at2"/>
<dbReference type="PROSITE" id="PS51257">
    <property type="entry name" value="PROKAR_LIPOPROTEIN"/>
    <property type="match status" value="1"/>
</dbReference>
<dbReference type="AlphaFoldDB" id="A0A1H7GU56"/>
<dbReference type="EMBL" id="FOBB01000001">
    <property type="protein sequence ID" value="SEK41621.1"/>
    <property type="molecule type" value="Genomic_DNA"/>
</dbReference>
<proteinExistence type="predicted"/>
<organism evidence="2 3">
    <name type="scientific">Chitinophaga rupis</name>
    <dbReference type="NCBI Taxonomy" id="573321"/>
    <lineage>
        <taxon>Bacteria</taxon>
        <taxon>Pseudomonadati</taxon>
        <taxon>Bacteroidota</taxon>
        <taxon>Chitinophagia</taxon>
        <taxon>Chitinophagales</taxon>
        <taxon>Chitinophagaceae</taxon>
        <taxon>Chitinophaga</taxon>
    </lineage>
</organism>
<accession>A0A1H7GU56</accession>
<evidence type="ECO:0000313" key="3">
    <source>
        <dbReference type="Proteomes" id="UP000198984"/>
    </source>
</evidence>
<dbReference type="InterPro" id="IPR043744">
    <property type="entry name" value="DUF5689"/>
</dbReference>
<dbReference type="Pfam" id="PF18942">
    <property type="entry name" value="DUF5689"/>
    <property type="match status" value="1"/>
</dbReference>
<evidence type="ECO:0000313" key="2">
    <source>
        <dbReference type="EMBL" id="SEK41621.1"/>
    </source>
</evidence>
<gene>
    <name evidence="2" type="ORF">SAMN04488505_101157</name>
</gene>
<keyword evidence="3" id="KW-1185">Reference proteome</keyword>
<sequence length="511" mass="54065">MQKKIIIYAFLLVAAVFSGGCKKDNYPGGQISPYIAIFDVRNLYKGQDVNLTTNNLFGSDYITGVVVSDHSGGNLPAGLLIVQDNRRLSKLRGIAIPLGDAAADFVPGDSLVIKVTGGVLKRVDGILQITGITKEKINRVATGSTVLANQISTSTILANPDEYESSLSVIVKGGFDPLPAPGEVLAGDKILNDGFGNITLHTEAAAAFADTTAPVLANFYGIIFNTAGKDGALVPQLRMRKASDVVVLSSTITIAPVLITGFMSDVVKGSKADGNYEYIQLMATRDIDFSVTPFSVVTTNNANASTPTGYPAKGWATGGLRTYKFNLTSGKAAKGTFFYVGGTAKMINGEASTDISAANWISPYNYATNGGADFGTKTTNLLANSGNAFGMAVFEGTTVTVDTEPVDVIFISTGGSLYTAGPPAQGYRITNTDWYDVKNPITLKDQPFYRSGSNTLALTYNTSDLGIFNMLGGEYRPSLGRWTTARSQHNITLTKTSALTEIEAEGSTKLK</sequence>
<feature type="domain" description="DUF5689" evidence="1">
    <location>
        <begin position="34"/>
        <end position="245"/>
    </location>
</feature>
<dbReference type="STRING" id="573321.SAMN04488505_101157"/>
<reference evidence="2 3" key="1">
    <citation type="submission" date="2016-10" db="EMBL/GenBank/DDBJ databases">
        <authorList>
            <person name="de Groot N.N."/>
        </authorList>
    </citation>
    <scope>NUCLEOTIDE SEQUENCE [LARGE SCALE GENOMIC DNA]</scope>
    <source>
        <strain evidence="2 3">DSM 21039</strain>
    </source>
</reference>